<dbReference type="InterPro" id="IPR036388">
    <property type="entry name" value="WH-like_DNA-bd_sf"/>
</dbReference>
<evidence type="ECO:0000256" key="3">
    <source>
        <dbReference type="ARBA" id="ARBA00023082"/>
    </source>
</evidence>
<evidence type="ECO:0000259" key="7">
    <source>
        <dbReference type="Pfam" id="PF04542"/>
    </source>
</evidence>
<dbReference type="NCBIfam" id="TIGR02937">
    <property type="entry name" value="sigma70-ECF"/>
    <property type="match status" value="1"/>
</dbReference>
<dbReference type="Gene3D" id="1.10.10.10">
    <property type="entry name" value="Winged helix-like DNA-binding domain superfamily/Winged helix DNA-binding domain"/>
    <property type="match status" value="1"/>
</dbReference>
<evidence type="ECO:0000313" key="10">
    <source>
        <dbReference type="Proteomes" id="UP000334340"/>
    </source>
</evidence>
<dbReference type="PANTHER" id="PTHR43133">
    <property type="entry name" value="RNA POLYMERASE ECF-TYPE SIGMA FACTO"/>
    <property type="match status" value="1"/>
</dbReference>
<dbReference type="Pfam" id="PF04542">
    <property type="entry name" value="Sigma70_r2"/>
    <property type="match status" value="1"/>
</dbReference>
<comment type="similarity">
    <text evidence="1 6">Belongs to the sigma-70 factor family. ECF subfamily.</text>
</comment>
<evidence type="ECO:0000256" key="1">
    <source>
        <dbReference type="ARBA" id="ARBA00010641"/>
    </source>
</evidence>
<dbReference type="PROSITE" id="PS01063">
    <property type="entry name" value="SIGMA70_ECF"/>
    <property type="match status" value="1"/>
</dbReference>
<evidence type="ECO:0000256" key="5">
    <source>
        <dbReference type="ARBA" id="ARBA00023163"/>
    </source>
</evidence>
<feature type="domain" description="RNA polymerase sigma factor 70 region 4 type 2" evidence="8">
    <location>
        <begin position="148"/>
        <end position="198"/>
    </location>
</feature>
<keyword evidence="4 6" id="KW-0238">DNA-binding</keyword>
<dbReference type="InterPro" id="IPR014284">
    <property type="entry name" value="RNA_pol_sigma-70_dom"/>
</dbReference>
<evidence type="ECO:0000256" key="2">
    <source>
        <dbReference type="ARBA" id="ARBA00023015"/>
    </source>
</evidence>
<keyword evidence="2 6" id="KW-0805">Transcription regulation</keyword>
<evidence type="ECO:0000256" key="4">
    <source>
        <dbReference type="ARBA" id="ARBA00023125"/>
    </source>
</evidence>
<dbReference type="SUPFAM" id="SSF88659">
    <property type="entry name" value="Sigma3 and sigma4 domains of RNA polymerase sigma factors"/>
    <property type="match status" value="1"/>
</dbReference>
<dbReference type="GO" id="GO:0006352">
    <property type="term" value="P:DNA-templated transcription initiation"/>
    <property type="evidence" value="ECO:0007669"/>
    <property type="project" value="InterPro"/>
</dbReference>
<name>A0A564ZMB2_9BACT</name>
<dbReference type="InterPro" id="IPR007627">
    <property type="entry name" value="RNA_pol_sigma70_r2"/>
</dbReference>
<reference evidence="9 10" key="1">
    <citation type="submission" date="2019-07" db="EMBL/GenBank/DDBJ databases">
        <authorList>
            <person name="Cremers G."/>
        </authorList>
    </citation>
    <scope>NUCLEOTIDE SEQUENCE [LARGE SCALE GENOMIC DNA]</scope>
</reference>
<dbReference type="InterPro" id="IPR013324">
    <property type="entry name" value="RNA_pol_sigma_r3/r4-like"/>
</dbReference>
<dbReference type="InterPro" id="IPR013325">
    <property type="entry name" value="RNA_pol_sigma_r2"/>
</dbReference>
<dbReference type="CDD" id="cd06171">
    <property type="entry name" value="Sigma70_r4"/>
    <property type="match status" value="1"/>
</dbReference>
<dbReference type="SUPFAM" id="SSF88946">
    <property type="entry name" value="Sigma2 domain of RNA polymerase sigma factors"/>
    <property type="match status" value="1"/>
</dbReference>
<dbReference type="PANTHER" id="PTHR43133:SF53">
    <property type="entry name" value="ECF RNA POLYMERASE SIGMA-E FACTOR"/>
    <property type="match status" value="1"/>
</dbReference>
<accession>A0A564ZMB2</accession>
<dbReference type="Pfam" id="PF08281">
    <property type="entry name" value="Sigma70_r4_2"/>
    <property type="match status" value="1"/>
</dbReference>
<dbReference type="InterPro" id="IPR039425">
    <property type="entry name" value="RNA_pol_sigma-70-like"/>
</dbReference>
<dbReference type="Proteomes" id="UP000334340">
    <property type="component" value="Unassembled WGS sequence"/>
</dbReference>
<protein>
    <recommendedName>
        <fullName evidence="6">RNA polymerase sigma factor</fullName>
    </recommendedName>
</protein>
<evidence type="ECO:0000256" key="6">
    <source>
        <dbReference type="RuleBase" id="RU000716"/>
    </source>
</evidence>
<keyword evidence="10" id="KW-1185">Reference proteome</keyword>
<sequence>MIYSRHSPEPPGAGNEGPGEEARLIREAQQGDQRSFEALLRLYDRHVFAIIGSFLRRKQDAEDLAQDVFLKAYLAIGRFRPGAPFAPWLRRITVNTCYDYLRKIRSHAEVTFTDLGEGEGDVMHRLVEQGFPAPGHEVDDQVAARDLAERILAGLAPKDRLVITLREVHGLEIAEIADALGCTRAAAKVRLWRARRAMQARLQGLIRQEEETAERARRDR</sequence>
<evidence type="ECO:0000313" key="9">
    <source>
        <dbReference type="EMBL" id="VUZ86470.1"/>
    </source>
</evidence>
<dbReference type="GO" id="GO:0016987">
    <property type="term" value="F:sigma factor activity"/>
    <property type="evidence" value="ECO:0007669"/>
    <property type="project" value="UniProtKB-KW"/>
</dbReference>
<dbReference type="GO" id="GO:0003677">
    <property type="term" value="F:DNA binding"/>
    <property type="evidence" value="ECO:0007669"/>
    <property type="project" value="UniProtKB-KW"/>
</dbReference>
<dbReference type="InterPro" id="IPR000838">
    <property type="entry name" value="RNA_pol_sigma70_ECF_CS"/>
</dbReference>
<dbReference type="EMBL" id="CABIKM010000060">
    <property type="protein sequence ID" value="VUZ86470.1"/>
    <property type="molecule type" value="Genomic_DNA"/>
</dbReference>
<dbReference type="AlphaFoldDB" id="A0A564ZMB2"/>
<keyword evidence="3 6" id="KW-0731">Sigma factor</keyword>
<proteinExistence type="inferred from homology"/>
<organism evidence="9 10">
    <name type="scientific">Candidatus Methylomirabilis lanthanidiphila</name>
    <dbReference type="NCBI Taxonomy" id="2211376"/>
    <lineage>
        <taxon>Bacteria</taxon>
        <taxon>Candidatus Methylomirabilota</taxon>
        <taxon>Candidatus Methylomirabilia</taxon>
        <taxon>Candidatus Methylomirabilales</taxon>
        <taxon>Candidatus Methylomirabilaceae</taxon>
        <taxon>Candidatus Methylomirabilis</taxon>
    </lineage>
</organism>
<evidence type="ECO:0000259" key="8">
    <source>
        <dbReference type="Pfam" id="PF08281"/>
    </source>
</evidence>
<feature type="domain" description="RNA polymerase sigma-70 region 2" evidence="7">
    <location>
        <begin position="40"/>
        <end position="105"/>
    </location>
</feature>
<gene>
    <name evidence="9" type="primary">rpoE_2</name>
    <name evidence="9" type="ORF">MELA_02873</name>
</gene>
<dbReference type="Gene3D" id="1.10.1740.10">
    <property type="match status" value="1"/>
</dbReference>
<dbReference type="InterPro" id="IPR013249">
    <property type="entry name" value="RNA_pol_sigma70_r4_t2"/>
</dbReference>
<keyword evidence="5 6" id="KW-0804">Transcription</keyword>